<organism evidence="1">
    <name type="scientific">uncultured prokaryote</name>
    <dbReference type="NCBI Taxonomy" id="198431"/>
    <lineage>
        <taxon>unclassified sequences</taxon>
        <taxon>environmental samples</taxon>
    </lineage>
</organism>
<evidence type="ECO:0000313" key="1">
    <source>
        <dbReference type="EMBL" id="CRY96543.1"/>
    </source>
</evidence>
<dbReference type="AlphaFoldDB" id="A0A0H5Q3S7"/>
<accession>A0A0H5Q3S7</accession>
<proteinExistence type="predicted"/>
<reference evidence="1" key="2">
    <citation type="submission" date="2015-07" db="EMBL/GenBank/DDBJ databases">
        <title>Plasmids, circular viruses and viroids from rat gut.</title>
        <authorList>
            <person name="Jorgensen T.J."/>
            <person name="Hansen M.A."/>
            <person name="Xu Z."/>
            <person name="Tabak M.A."/>
            <person name="Sorensen S.J."/>
            <person name="Hansen L.H."/>
        </authorList>
    </citation>
    <scope>NUCLEOTIDE SEQUENCE</scope>
    <source>
        <strain evidence="1">RGFK1134</strain>
    </source>
</reference>
<name>A0A0H5Q3S7_9ZZZZ</name>
<dbReference type="EMBL" id="LN853714">
    <property type="protein sequence ID" value="CRY96543.1"/>
    <property type="molecule type" value="Genomic_DNA"/>
</dbReference>
<sequence length="235" mass="25654">MVYAPHVLINFGGSLGGTPTSSAEEWSCNIRVATYDTTIPRDRRDASVGACEEYLRDTVSEALPAWFSNPLANIGNYAWLEYMKVNAIAPNGRYLYDETVVDYISPVQGGVNVTASNKPFQTAKVLTMETGETRGKASRGRIYLPQPANALQANGTFQLLAFEMNAHAAMVNDLSATLISDLEEYVFEPSVISPLGGPQGTVRAITGVSMDDVFDTQRRRARSISGTRLTQNFDL</sequence>
<reference evidence="1" key="1">
    <citation type="submission" date="2015-06" db="EMBL/GenBank/DDBJ databases">
        <authorList>
            <person name="Joergensen T."/>
        </authorList>
    </citation>
    <scope>NUCLEOTIDE SEQUENCE</scope>
    <source>
        <strain evidence="1">RGFK1134</strain>
    </source>
</reference>
<protein>
    <submittedName>
        <fullName evidence="1">Uncharacterized protein</fullName>
    </submittedName>
</protein>